<gene>
    <name evidence="1" type="ORF">QAD02_009836</name>
</gene>
<dbReference type="Proteomes" id="UP001239111">
    <property type="component" value="Chromosome 4"/>
</dbReference>
<sequence length="566" mass="62511">MDLRVAQFSAHTNRQLDSAATPAGLDRLMPPLLALSAIVGAIFFAFLILLWLRQQMSREKDVEDGDRRGLVEEGTVCPKDDSKINKSKLLTEAKWVTGVPVPRISITEAPTEVTTSAVQTTAAVAPAATDTDSEAVREISPSFDMRCPATPISSVVPTTPTTMFFPDQQQHFSMLSACSRDTSPIVVGMVPKRSPRRESGSRRTRSLYSQSQQSSLAPDRRPGCAVPTTCSTTGSAPRRGLLERRGSSANLTIDLVPSEPLPRHPVTPTRERSDEEYLLSGTCLLNRQQLRDSLRDPSALRTQFMGVPLNLPDEVGVRGSEAKDRYRKVLPNPRSRVVLPGSDDPFTSYINANRVRGYDDDTRYIATQGPLTHTIADFWSMAWAERSSAIVMMTRLFEAACTKCEPYFPLEINSRVQAGPFTVVLNSMDTRGGYTVRDLEIRLGNDKRTIQHYWYDSWMDHAVPAAADALVGLAAEINTLPGPIIVHCSAGIGRTGCFIALATGMTQLLREGGVDVLGILCQMRYDRGGMIQTADQYEFVHRALCLFEETLERKSSKDNDRKDKPK</sequence>
<evidence type="ECO:0000313" key="1">
    <source>
        <dbReference type="EMBL" id="KAJ8668173.1"/>
    </source>
</evidence>
<keyword evidence="2" id="KW-1185">Reference proteome</keyword>
<evidence type="ECO:0000313" key="2">
    <source>
        <dbReference type="Proteomes" id="UP001239111"/>
    </source>
</evidence>
<accession>A0ACC2NB60</accession>
<reference evidence="1" key="1">
    <citation type="submission" date="2023-04" db="EMBL/GenBank/DDBJ databases">
        <title>A chromosome-level genome assembly of the parasitoid wasp Eretmocerus hayati.</title>
        <authorList>
            <person name="Zhong Y."/>
            <person name="Liu S."/>
            <person name="Liu Y."/>
        </authorList>
    </citation>
    <scope>NUCLEOTIDE SEQUENCE</scope>
    <source>
        <strain evidence="1">ZJU_SS_LIU_2023</strain>
    </source>
</reference>
<organism evidence="1 2">
    <name type="scientific">Eretmocerus hayati</name>
    <dbReference type="NCBI Taxonomy" id="131215"/>
    <lineage>
        <taxon>Eukaryota</taxon>
        <taxon>Metazoa</taxon>
        <taxon>Ecdysozoa</taxon>
        <taxon>Arthropoda</taxon>
        <taxon>Hexapoda</taxon>
        <taxon>Insecta</taxon>
        <taxon>Pterygota</taxon>
        <taxon>Neoptera</taxon>
        <taxon>Endopterygota</taxon>
        <taxon>Hymenoptera</taxon>
        <taxon>Apocrita</taxon>
        <taxon>Proctotrupomorpha</taxon>
        <taxon>Chalcidoidea</taxon>
        <taxon>Aphelinidae</taxon>
        <taxon>Aphelininae</taxon>
        <taxon>Eretmocerus</taxon>
    </lineage>
</organism>
<comment type="caution">
    <text evidence="1">The sequence shown here is derived from an EMBL/GenBank/DDBJ whole genome shotgun (WGS) entry which is preliminary data.</text>
</comment>
<protein>
    <submittedName>
        <fullName evidence="1">Uncharacterized protein</fullName>
    </submittedName>
</protein>
<dbReference type="EMBL" id="CM056744">
    <property type="protein sequence ID" value="KAJ8668173.1"/>
    <property type="molecule type" value="Genomic_DNA"/>
</dbReference>
<proteinExistence type="predicted"/>
<name>A0ACC2NB60_9HYME</name>